<dbReference type="GO" id="GO:1990904">
    <property type="term" value="C:ribonucleoprotein complex"/>
    <property type="evidence" value="ECO:0007669"/>
    <property type="project" value="UniProtKB-KW"/>
</dbReference>
<keyword evidence="8" id="KW-0934">Plastid</keyword>
<evidence type="ECO:0000256" key="3">
    <source>
        <dbReference type="ARBA" id="ARBA00022884"/>
    </source>
</evidence>
<evidence type="ECO:0000256" key="1">
    <source>
        <dbReference type="ARBA" id="ARBA00006700"/>
    </source>
</evidence>
<dbReference type="GO" id="GO:0006412">
    <property type="term" value="P:translation"/>
    <property type="evidence" value="ECO:0007669"/>
    <property type="project" value="UniProtKB-UniRule"/>
</dbReference>
<dbReference type="RefSeq" id="YP_008474517.1">
    <property type="nucleotide sequence ID" value="NC_022136.1"/>
</dbReference>
<geneLocation type="chloroplast" evidence="8"/>
<protein>
    <recommendedName>
        <fullName evidence="6">Large ribosomal subunit protein uL23c</fullName>
    </recommendedName>
</protein>
<proteinExistence type="inferred from homology"/>
<keyword evidence="2 6" id="KW-0699">rRNA-binding</keyword>
<comment type="subunit">
    <text evidence="6">Part of the 50S ribosomal subunit.</text>
</comment>
<dbReference type="InterPro" id="IPR013025">
    <property type="entry name" value="Ribosomal_uL23-like"/>
</dbReference>
<dbReference type="PROSITE" id="PS00050">
    <property type="entry name" value="RIBOSOMAL_L23"/>
    <property type="match status" value="1"/>
</dbReference>
<sequence length="90" mass="10805">MDGIKDQVLTGKSIRLLRNNQYTFEVDAELTKPKVKDWIERFFRVKVKGMNSYRLPNKKKKKKSLESFDSRKRMIITLQENYSIPFFLDD</sequence>
<dbReference type="GO" id="GO:0003735">
    <property type="term" value="F:structural constituent of ribosome"/>
    <property type="evidence" value="ECO:0007669"/>
    <property type="project" value="InterPro"/>
</dbReference>
<dbReference type="InterPro" id="IPR012677">
    <property type="entry name" value="Nucleotide-bd_a/b_plait_sf"/>
</dbReference>
<dbReference type="EMBL" id="KC536645">
    <property type="protein sequence ID" value="AGI51432.1"/>
    <property type="molecule type" value="Genomic_DNA"/>
</dbReference>
<dbReference type="Gene3D" id="3.30.70.330">
    <property type="match status" value="1"/>
</dbReference>
<evidence type="ECO:0000256" key="6">
    <source>
        <dbReference type="HAMAP-Rule" id="MF_01369"/>
    </source>
</evidence>
<name>S4UFU4_LYGJA</name>
<dbReference type="HAMAP" id="MF_01369_B">
    <property type="entry name" value="Ribosomal_uL23_B"/>
    <property type="match status" value="1"/>
</dbReference>
<accession>S4UFU4</accession>
<dbReference type="GO" id="GO:0019843">
    <property type="term" value="F:rRNA binding"/>
    <property type="evidence" value="ECO:0007669"/>
    <property type="project" value="UniProtKB-UniRule"/>
</dbReference>
<comment type="subcellular location">
    <subcellularLocation>
        <location evidence="6">Plastid</location>
        <location evidence="6">Chloroplast</location>
    </subcellularLocation>
</comment>
<dbReference type="GeneID" id="16693884"/>
<keyword evidence="3 6" id="KW-0694">RNA-binding</keyword>
<evidence type="ECO:0000256" key="5">
    <source>
        <dbReference type="ARBA" id="ARBA00023274"/>
    </source>
</evidence>
<dbReference type="InterPro" id="IPR001014">
    <property type="entry name" value="Ribosomal_uL23_CS"/>
</dbReference>
<keyword evidence="8" id="KW-0150">Chloroplast</keyword>
<dbReference type="AlphaFoldDB" id="S4UFU4"/>
<comment type="similarity">
    <text evidence="1 6 7">Belongs to the universal ribosomal protein uL23 family.</text>
</comment>
<dbReference type="InterPro" id="IPR012678">
    <property type="entry name" value="Ribosomal_uL23/eL15/eS24_sf"/>
</dbReference>
<comment type="function">
    <text evidence="6">Binds to 23S rRNA.</text>
</comment>
<evidence type="ECO:0000256" key="4">
    <source>
        <dbReference type="ARBA" id="ARBA00022980"/>
    </source>
</evidence>
<evidence type="ECO:0000313" key="8">
    <source>
        <dbReference type="EMBL" id="AGI51432.1"/>
    </source>
</evidence>
<organism evidence="8">
    <name type="scientific">Lygodium japonicum</name>
    <name type="common">Japanese climbing fern</name>
    <name type="synonym">Ophioglossum japonicum</name>
    <dbReference type="NCBI Taxonomy" id="13824"/>
    <lineage>
        <taxon>Eukaryota</taxon>
        <taxon>Viridiplantae</taxon>
        <taxon>Streptophyta</taxon>
        <taxon>Embryophyta</taxon>
        <taxon>Tracheophyta</taxon>
        <taxon>Polypodiopsida</taxon>
        <taxon>Polypodiidae</taxon>
        <taxon>Schizaeales</taxon>
        <taxon>Lygodiaceae</taxon>
        <taxon>Lygodium</taxon>
    </lineage>
</organism>
<evidence type="ECO:0000256" key="7">
    <source>
        <dbReference type="RuleBase" id="RU003934"/>
    </source>
</evidence>
<keyword evidence="4 6" id="KW-0689">Ribosomal protein</keyword>
<dbReference type="Pfam" id="PF00276">
    <property type="entry name" value="Ribosomal_L23"/>
    <property type="match status" value="1"/>
</dbReference>
<dbReference type="GO" id="GO:0009507">
    <property type="term" value="C:chloroplast"/>
    <property type="evidence" value="ECO:0007669"/>
    <property type="project" value="UniProtKB-SubCell"/>
</dbReference>
<gene>
    <name evidence="6 8" type="primary">rpl23</name>
</gene>
<keyword evidence="5 6" id="KW-0687">Ribonucleoprotein</keyword>
<dbReference type="GO" id="GO:0005840">
    <property type="term" value="C:ribosome"/>
    <property type="evidence" value="ECO:0007669"/>
    <property type="project" value="UniProtKB-KW"/>
</dbReference>
<reference evidence="8" key="1">
    <citation type="journal article" date="2013" name="Genome Biol. Evol.">
        <title>Plastome sequences of Lygodium japonicum and Marsilea crenata reveal the genome organization transformation from basal ferns to core leptosporangiates.</title>
        <authorList>
            <person name="Gao L."/>
            <person name="Wang B."/>
            <person name="Wang Z.W."/>
            <person name="Zhou Y."/>
            <person name="Su Y.J."/>
            <person name="Wang T."/>
        </authorList>
    </citation>
    <scope>NUCLEOTIDE SEQUENCE</scope>
</reference>
<dbReference type="PANTHER" id="PTHR11620">
    <property type="entry name" value="60S RIBOSOMAL PROTEIN L23A"/>
    <property type="match status" value="1"/>
</dbReference>
<dbReference type="SUPFAM" id="SSF54189">
    <property type="entry name" value="Ribosomal proteins S24e, L23 and L15e"/>
    <property type="match status" value="1"/>
</dbReference>
<evidence type="ECO:0000256" key="2">
    <source>
        <dbReference type="ARBA" id="ARBA00022730"/>
    </source>
</evidence>